<evidence type="ECO:0000256" key="1">
    <source>
        <dbReference type="PROSITE-ProRule" id="PRU00175"/>
    </source>
</evidence>
<dbReference type="InterPro" id="IPR001841">
    <property type="entry name" value="Znf_RING"/>
</dbReference>
<dbReference type="Gene3D" id="3.30.40.10">
    <property type="entry name" value="Zinc/RING finger domain, C3HC4 (zinc finger)"/>
    <property type="match status" value="1"/>
</dbReference>
<sequence length="344" mass="37475">MSPSPTTMDNFIRTKLQPSGSCIICSDPFSASHQPVALSCHHIFGHACIKNWLHNGRGATNNCPICRAEIYTPTDGGAFTSASIWTALCAAPPDRLHDFLSSLWPRVAALFADDPTGAFTTRDLLSHAVLPALLSMHNADAAGPFADAHSLVASTWNSLGRPNSASGLAIPLVRLARLMAQTSSILPKWITTVPRTSLLFWRANACLGTSSSEISWAPLAEAAGLSNPRYFSFLHLYTVLLSQHIVHARPTHTGPSHNSIIERCCTKIGGEWVGKPADGFKESVVGVYEELRRHQLEEKRISLRGHEEEKGVVTGLWAMAGWRREEGRKPAVELRKKVSGGWSD</sequence>
<feature type="domain" description="RING-type" evidence="2">
    <location>
        <begin position="22"/>
        <end position="67"/>
    </location>
</feature>
<keyword evidence="1" id="KW-0862">Zinc</keyword>
<dbReference type="Pfam" id="PF13639">
    <property type="entry name" value="zf-RING_2"/>
    <property type="match status" value="1"/>
</dbReference>
<dbReference type="GO" id="GO:0008270">
    <property type="term" value="F:zinc ion binding"/>
    <property type="evidence" value="ECO:0007669"/>
    <property type="project" value="UniProtKB-KW"/>
</dbReference>
<dbReference type="GO" id="GO:0016567">
    <property type="term" value="P:protein ubiquitination"/>
    <property type="evidence" value="ECO:0007669"/>
    <property type="project" value="InterPro"/>
</dbReference>
<dbReference type="GO" id="GO:0005634">
    <property type="term" value="C:nucleus"/>
    <property type="evidence" value="ECO:0007669"/>
    <property type="project" value="InterPro"/>
</dbReference>
<keyword evidence="4" id="KW-1185">Reference proteome</keyword>
<evidence type="ECO:0000313" key="3">
    <source>
        <dbReference type="EMBL" id="KAF9734324.1"/>
    </source>
</evidence>
<dbReference type="AlphaFoldDB" id="A0A9P6GFA3"/>
<dbReference type="SUPFAM" id="SSF57850">
    <property type="entry name" value="RING/U-box"/>
    <property type="match status" value="1"/>
</dbReference>
<dbReference type="PANTHER" id="PTHR16047:SF7">
    <property type="entry name" value="E3 UBIQUITIN-PROTEIN LIGASE RFWD3"/>
    <property type="match status" value="1"/>
</dbReference>
<dbReference type="PANTHER" id="PTHR16047">
    <property type="entry name" value="RFWD3 PROTEIN"/>
    <property type="match status" value="1"/>
</dbReference>
<dbReference type="OrthoDB" id="8062037at2759"/>
<reference evidence="3" key="1">
    <citation type="journal article" date="2020" name="Mol. Plant Microbe Interact.">
        <title>Genome Sequence of the Biocontrol Agent Coniothyrium minitans strain Conio (IMI 134523).</title>
        <authorList>
            <person name="Patel D."/>
            <person name="Shittu T.A."/>
            <person name="Baroncelli R."/>
            <person name="Muthumeenakshi S."/>
            <person name="Osborne T.H."/>
            <person name="Janganan T.K."/>
            <person name="Sreenivasaprasad S."/>
        </authorList>
    </citation>
    <scope>NUCLEOTIDE SEQUENCE</scope>
    <source>
        <strain evidence="3">Conio</strain>
    </source>
</reference>
<dbReference type="SMART" id="SM00184">
    <property type="entry name" value="RING"/>
    <property type="match status" value="1"/>
</dbReference>
<keyword evidence="1" id="KW-0479">Metal-binding</keyword>
<dbReference type="GO" id="GO:0004842">
    <property type="term" value="F:ubiquitin-protein transferase activity"/>
    <property type="evidence" value="ECO:0007669"/>
    <property type="project" value="InterPro"/>
</dbReference>
<comment type="caution">
    <text evidence="3">The sequence shown here is derived from an EMBL/GenBank/DDBJ whole genome shotgun (WGS) entry which is preliminary data.</text>
</comment>
<evidence type="ECO:0000259" key="2">
    <source>
        <dbReference type="PROSITE" id="PS50089"/>
    </source>
</evidence>
<dbReference type="EMBL" id="WJXW01000007">
    <property type="protein sequence ID" value="KAF9734324.1"/>
    <property type="molecule type" value="Genomic_DNA"/>
</dbReference>
<accession>A0A9P6GFA3</accession>
<dbReference type="Proteomes" id="UP000756921">
    <property type="component" value="Unassembled WGS sequence"/>
</dbReference>
<proteinExistence type="predicted"/>
<keyword evidence="1" id="KW-0863">Zinc-finger</keyword>
<gene>
    <name evidence="3" type="ORF">PMIN01_07227</name>
</gene>
<dbReference type="InterPro" id="IPR037381">
    <property type="entry name" value="RFWD3"/>
</dbReference>
<dbReference type="InterPro" id="IPR013083">
    <property type="entry name" value="Znf_RING/FYVE/PHD"/>
</dbReference>
<organism evidence="3 4">
    <name type="scientific">Paraphaeosphaeria minitans</name>
    <dbReference type="NCBI Taxonomy" id="565426"/>
    <lineage>
        <taxon>Eukaryota</taxon>
        <taxon>Fungi</taxon>
        <taxon>Dikarya</taxon>
        <taxon>Ascomycota</taxon>
        <taxon>Pezizomycotina</taxon>
        <taxon>Dothideomycetes</taxon>
        <taxon>Pleosporomycetidae</taxon>
        <taxon>Pleosporales</taxon>
        <taxon>Massarineae</taxon>
        <taxon>Didymosphaeriaceae</taxon>
        <taxon>Paraphaeosphaeria</taxon>
    </lineage>
</organism>
<protein>
    <recommendedName>
        <fullName evidence="2">RING-type domain-containing protein</fullName>
    </recommendedName>
</protein>
<evidence type="ECO:0000313" key="4">
    <source>
        <dbReference type="Proteomes" id="UP000756921"/>
    </source>
</evidence>
<dbReference type="GO" id="GO:0036297">
    <property type="term" value="P:interstrand cross-link repair"/>
    <property type="evidence" value="ECO:0007669"/>
    <property type="project" value="InterPro"/>
</dbReference>
<name>A0A9P6GFA3_9PLEO</name>
<dbReference type="PROSITE" id="PS50089">
    <property type="entry name" value="ZF_RING_2"/>
    <property type="match status" value="1"/>
</dbReference>